<proteinExistence type="predicted"/>
<keyword evidence="2" id="KW-1185">Reference proteome</keyword>
<organism evidence="1 2">
    <name type="scientific">Trichoderma aggressivum f. europaeum</name>
    <dbReference type="NCBI Taxonomy" id="173218"/>
    <lineage>
        <taxon>Eukaryota</taxon>
        <taxon>Fungi</taxon>
        <taxon>Dikarya</taxon>
        <taxon>Ascomycota</taxon>
        <taxon>Pezizomycotina</taxon>
        <taxon>Sordariomycetes</taxon>
        <taxon>Hypocreomycetidae</taxon>
        <taxon>Hypocreales</taxon>
        <taxon>Hypocreaceae</taxon>
        <taxon>Trichoderma</taxon>
    </lineage>
</organism>
<comment type="caution">
    <text evidence="1">The sequence shown here is derived from an EMBL/GenBank/DDBJ whole genome shotgun (WGS) entry which is preliminary data.</text>
</comment>
<evidence type="ECO:0000313" key="1">
    <source>
        <dbReference type="EMBL" id="KAK4060176.1"/>
    </source>
</evidence>
<reference evidence="1" key="1">
    <citation type="submission" date="2023-11" db="EMBL/GenBank/DDBJ databases">
        <title>The genome sequences of three competitors of mushroom-forming fungi.</title>
        <authorList>
            <person name="Beijen E."/>
            <person name="Ohm R.A."/>
        </authorList>
    </citation>
    <scope>NUCLEOTIDE SEQUENCE</scope>
    <source>
        <strain evidence="1">CBS 100526</strain>
    </source>
</reference>
<name>A0AAE1I6F4_9HYPO</name>
<protein>
    <submittedName>
        <fullName evidence="1">Uncharacterized protein</fullName>
    </submittedName>
</protein>
<dbReference type="GeneID" id="87914898"/>
<dbReference type="EMBL" id="JAWRVG010000091">
    <property type="protein sequence ID" value="KAK4060176.1"/>
    <property type="molecule type" value="Genomic_DNA"/>
</dbReference>
<accession>A0AAE1I6F4</accession>
<evidence type="ECO:0000313" key="2">
    <source>
        <dbReference type="Proteomes" id="UP001273209"/>
    </source>
</evidence>
<sequence length="222" mass="23698">MNAQFNTAWLGLECAQSIGRNNIPVTSRHCGARVQGKCSGQATREGGIETKEIVAGEMACCICGGAVQEEHTDFALRWPRLTTYIRQLYREIGARQGKPANAPAAARPNTHLAAAASVFAEAIERDQAALSVSRRLCSTLERSQRERALSDIMSNGYRRGGPRAGEVRCILRNAVSDEGIMGTAAMATAIAETEAAWEAAAHAVAAADCEEGRLQRASPLTV</sequence>
<dbReference type="RefSeq" id="XP_062750161.1">
    <property type="nucleotide sequence ID" value="XM_062894993.1"/>
</dbReference>
<gene>
    <name evidence="1" type="ORF">Triagg1_10874</name>
</gene>
<dbReference type="Proteomes" id="UP001273209">
    <property type="component" value="Unassembled WGS sequence"/>
</dbReference>
<dbReference type="AlphaFoldDB" id="A0AAE1I6F4"/>